<gene>
    <name evidence="2" type="ORF">JOD64_002865</name>
</gene>
<dbReference type="EMBL" id="JAFBBP010000001">
    <property type="protein sequence ID" value="MBM7491643.1"/>
    <property type="molecule type" value="Genomic_DNA"/>
</dbReference>
<evidence type="ECO:0000256" key="1">
    <source>
        <dbReference type="SAM" id="MobiDB-lite"/>
    </source>
</evidence>
<protein>
    <submittedName>
        <fullName evidence="2">Uncharacterized protein</fullName>
    </submittedName>
</protein>
<evidence type="ECO:0000313" key="3">
    <source>
        <dbReference type="Proteomes" id="UP000764837"/>
    </source>
</evidence>
<reference evidence="2 3" key="1">
    <citation type="submission" date="2021-01" db="EMBL/GenBank/DDBJ databases">
        <title>Sequencing the genomes of 1000 actinobacteria strains.</title>
        <authorList>
            <person name="Klenk H.-P."/>
        </authorList>
    </citation>
    <scope>NUCLEOTIDE SEQUENCE [LARGE SCALE GENOMIC DNA]</scope>
    <source>
        <strain evidence="2 3">DSM 100204</strain>
    </source>
</reference>
<dbReference type="Proteomes" id="UP000764837">
    <property type="component" value="Unassembled WGS sequence"/>
</dbReference>
<comment type="caution">
    <text evidence="2">The sequence shown here is derived from an EMBL/GenBank/DDBJ whole genome shotgun (WGS) entry which is preliminary data.</text>
</comment>
<accession>A0ABS2LU01</accession>
<feature type="compositionally biased region" description="Basic and acidic residues" evidence="1">
    <location>
        <begin position="250"/>
        <end position="262"/>
    </location>
</feature>
<feature type="compositionally biased region" description="Basic and acidic residues" evidence="1">
    <location>
        <begin position="277"/>
        <end position="289"/>
    </location>
</feature>
<proteinExistence type="predicted"/>
<keyword evidence="3" id="KW-1185">Reference proteome</keyword>
<feature type="region of interest" description="Disordered" evidence="1">
    <location>
        <begin position="238"/>
        <end position="349"/>
    </location>
</feature>
<name>A0ABS2LU01_9ACTN</name>
<evidence type="ECO:0000313" key="2">
    <source>
        <dbReference type="EMBL" id="MBM7491643.1"/>
    </source>
</evidence>
<sequence>MQCPCGPLSGPLPHCMPLGVALGGLGCPRSSQCSCGGGSCRACSYPRSPSPRSSPRSVPRLAPPPRARAFGSCPAASLVPVPVPRALSPPARAPFRLALRSGSRPERCVLWQCGVHRAPPCAVHRAPVSRCAPWGRAAPSQSSDRDRLHVRDIAVSQRPGRSNIGDMESVLCPPRPDRAPCRAAPWRAAPWRAAPRRAAPRSCASCGLAWWCLFDQLWDSGLADRTMAAIPLPSCEHAAPANISGTPPREPMRVEPSSERVGNRAGVGAGPRRRSPSHLEGHSLRKNEVRAAPFRQRRPGGSPSSDSAVRGQRPWSQKVIHTRCPQAPPVSRETARGSGCKPVDDGVCSGSRQPVDIASWC</sequence>
<organism evidence="2 3">
    <name type="scientific">Micromonospora luteifusca</name>
    <dbReference type="NCBI Taxonomy" id="709860"/>
    <lineage>
        <taxon>Bacteria</taxon>
        <taxon>Bacillati</taxon>
        <taxon>Actinomycetota</taxon>
        <taxon>Actinomycetes</taxon>
        <taxon>Micromonosporales</taxon>
        <taxon>Micromonosporaceae</taxon>
        <taxon>Micromonospora</taxon>
    </lineage>
</organism>